<dbReference type="Proteomes" id="UP000466442">
    <property type="component" value="Linkage Group LG5"/>
</dbReference>
<dbReference type="Gene3D" id="3.40.190.80">
    <property type="match status" value="1"/>
</dbReference>
<keyword evidence="11" id="KW-1185">Reference proteome</keyword>
<dbReference type="Pfam" id="PF18913">
    <property type="entry name" value="FBPase_C"/>
    <property type="match status" value="1"/>
</dbReference>
<dbReference type="GO" id="GO:0005886">
    <property type="term" value="C:plasma membrane"/>
    <property type="evidence" value="ECO:0007669"/>
    <property type="project" value="TreeGrafter"/>
</dbReference>
<evidence type="ECO:0000256" key="2">
    <source>
        <dbReference type="ARBA" id="ARBA00010941"/>
    </source>
</evidence>
<evidence type="ECO:0000256" key="1">
    <source>
        <dbReference type="ARBA" id="ARBA00001273"/>
    </source>
</evidence>
<dbReference type="AlphaFoldDB" id="A0A8S9XML5"/>
<dbReference type="Gene3D" id="3.30.540.10">
    <property type="entry name" value="Fructose-1,6-Bisphosphatase, subunit A, domain 1"/>
    <property type="match status" value="1"/>
</dbReference>
<dbReference type="EMBL" id="WIXP02000005">
    <property type="protein sequence ID" value="KAF6210302.1"/>
    <property type="molecule type" value="Genomic_DNA"/>
</dbReference>
<evidence type="ECO:0000256" key="3">
    <source>
        <dbReference type="ARBA" id="ARBA00013093"/>
    </source>
</evidence>
<evidence type="ECO:0000256" key="6">
    <source>
        <dbReference type="ARBA" id="ARBA00023277"/>
    </source>
</evidence>
<proteinExistence type="inferred from homology"/>
<dbReference type="InterPro" id="IPR044015">
    <property type="entry name" value="FBPase_C_dom"/>
</dbReference>
<gene>
    <name evidence="10" type="ORF">GE061_013406</name>
</gene>
<dbReference type="PRINTS" id="PR00115">
    <property type="entry name" value="F16BPHPHTASE"/>
</dbReference>
<dbReference type="GO" id="GO:0005085">
    <property type="term" value="F:guanyl-nucleotide exchange factor activity"/>
    <property type="evidence" value="ECO:0007669"/>
    <property type="project" value="UniProtKB-KW"/>
</dbReference>
<protein>
    <recommendedName>
        <fullName evidence="3">fructose-bisphosphatase</fullName>
        <ecNumber evidence="3">3.1.3.11</ecNumber>
    </recommendedName>
</protein>
<keyword evidence="5 8" id="KW-0378">Hydrolase</keyword>
<dbReference type="CDD" id="cd00354">
    <property type="entry name" value="FBPase"/>
    <property type="match status" value="1"/>
</dbReference>
<accession>A0A8S9XML5</accession>
<name>A0A8S9XML5_APOLU</name>
<dbReference type="SUPFAM" id="SSF56655">
    <property type="entry name" value="Carbohydrate phosphatase"/>
    <property type="match status" value="1"/>
</dbReference>
<evidence type="ECO:0000313" key="10">
    <source>
        <dbReference type="EMBL" id="KAF6210302.1"/>
    </source>
</evidence>
<comment type="similarity">
    <text evidence="2 8">Belongs to the FBPase class 1 family.</text>
</comment>
<keyword evidence="6 8" id="KW-0119">Carbohydrate metabolism</keyword>
<dbReference type="Pfam" id="PF00316">
    <property type="entry name" value="FBPase"/>
    <property type="match status" value="1"/>
</dbReference>
<dbReference type="InterPro" id="IPR023578">
    <property type="entry name" value="Ras_GEF_dom_sf"/>
</dbReference>
<dbReference type="Gene3D" id="1.10.840.10">
    <property type="entry name" value="Ras guanine-nucleotide exchange factors catalytic domain"/>
    <property type="match status" value="1"/>
</dbReference>
<dbReference type="InterPro" id="IPR019804">
    <property type="entry name" value="Ras_G-nucl-exch_fac_CS"/>
</dbReference>
<dbReference type="Pfam" id="PF00617">
    <property type="entry name" value="RasGEF"/>
    <property type="match status" value="1"/>
</dbReference>
<evidence type="ECO:0000259" key="9">
    <source>
        <dbReference type="PROSITE" id="PS50009"/>
    </source>
</evidence>
<evidence type="ECO:0000256" key="5">
    <source>
        <dbReference type="ARBA" id="ARBA00022801"/>
    </source>
</evidence>
<evidence type="ECO:0000256" key="7">
    <source>
        <dbReference type="PROSITE-ProRule" id="PRU00168"/>
    </source>
</evidence>
<dbReference type="PROSITE" id="PS00720">
    <property type="entry name" value="RASGEF"/>
    <property type="match status" value="1"/>
</dbReference>
<comment type="catalytic activity">
    <reaction evidence="1">
        <text>beta-D-fructose 1,6-bisphosphate + H2O = beta-D-fructose 6-phosphate + phosphate</text>
        <dbReference type="Rhea" id="RHEA:11064"/>
        <dbReference type="ChEBI" id="CHEBI:15377"/>
        <dbReference type="ChEBI" id="CHEBI:32966"/>
        <dbReference type="ChEBI" id="CHEBI:43474"/>
        <dbReference type="ChEBI" id="CHEBI:57634"/>
        <dbReference type="EC" id="3.1.3.11"/>
    </reaction>
</comment>
<dbReference type="GO" id="GO:0005975">
    <property type="term" value="P:carbohydrate metabolic process"/>
    <property type="evidence" value="ECO:0007669"/>
    <property type="project" value="InterPro"/>
</dbReference>
<dbReference type="InterPro" id="IPR036964">
    <property type="entry name" value="RASGEF_cat_dom_sf"/>
</dbReference>
<feature type="domain" description="Ras-GEF" evidence="9">
    <location>
        <begin position="73"/>
        <end position="305"/>
    </location>
</feature>
<evidence type="ECO:0000256" key="4">
    <source>
        <dbReference type="ARBA" id="ARBA00022658"/>
    </source>
</evidence>
<evidence type="ECO:0000313" key="11">
    <source>
        <dbReference type="Proteomes" id="UP000466442"/>
    </source>
</evidence>
<dbReference type="InterPro" id="IPR033391">
    <property type="entry name" value="FBPase_N"/>
</dbReference>
<dbReference type="InterPro" id="IPR028343">
    <property type="entry name" value="FBPtase"/>
</dbReference>
<evidence type="ECO:0000256" key="8">
    <source>
        <dbReference type="RuleBase" id="RU000508"/>
    </source>
</evidence>
<dbReference type="HAMAP" id="MF_01855">
    <property type="entry name" value="FBPase_class1"/>
    <property type="match status" value="1"/>
</dbReference>
<dbReference type="OrthoDB" id="10254377at2759"/>
<dbReference type="InterPro" id="IPR008937">
    <property type="entry name" value="Ras-like_GEF"/>
</dbReference>
<dbReference type="GO" id="GO:0042132">
    <property type="term" value="F:fructose 1,6-bisphosphate 1-phosphatase activity"/>
    <property type="evidence" value="ECO:0007669"/>
    <property type="project" value="UniProtKB-EC"/>
</dbReference>
<organism evidence="10 11">
    <name type="scientific">Apolygus lucorum</name>
    <name type="common">Small green plant bug</name>
    <name type="synonym">Lygocoris lucorum</name>
    <dbReference type="NCBI Taxonomy" id="248454"/>
    <lineage>
        <taxon>Eukaryota</taxon>
        <taxon>Metazoa</taxon>
        <taxon>Ecdysozoa</taxon>
        <taxon>Arthropoda</taxon>
        <taxon>Hexapoda</taxon>
        <taxon>Insecta</taxon>
        <taxon>Pterygota</taxon>
        <taxon>Neoptera</taxon>
        <taxon>Paraneoptera</taxon>
        <taxon>Hemiptera</taxon>
        <taxon>Heteroptera</taxon>
        <taxon>Panheteroptera</taxon>
        <taxon>Cimicomorpha</taxon>
        <taxon>Miridae</taxon>
        <taxon>Mirini</taxon>
        <taxon>Apolygus</taxon>
    </lineage>
</organism>
<dbReference type="SUPFAM" id="SSF48366">
    <property type="entry name" value="Ras GEF"/>
    <property type="match status" value="1"/>
</dbReference>
<dbReference type="PANTHER" id="PTHR23113:SF99">
    <property type="entry name" value="RASGEF DOMAIN-CONTAINING PROTEIN"/>
    <property type="match status" value="1"/>
</dbReference>
<dbReference type="GO" id="GO:0007265">
    <property type="term" value="P:Ras protein signal transduction"/>
    <property type="evidence" value="ECO:0007669"/>
    <property type="project" value="TreeGrafter"/>
</dbReference>
<dbReference type="PROSITE" id="PS50009">
    <property type="entry name" value="RASGEF_CAT"/>
    <property type="match status" value="1"/>
</dbReference>
<comment type="caution">
    <text evidence="10">The sequence shown here is derived from an EMBL/GenBank/DDBJ whole genome shotgun (WGS) entry which is preliminary data.</text>
</comment>
<dbReference type="InterPro" id="IPR000146">
    <property type="entry name" value="FBPase_class-1"/>
</dbReference>
<reference evidence="10" key="1">
    <citation type="journal article" date="2021" name="Mol. Ecol. Resour.">
        <title>Apolygus lucorum genome provides insights into omnivorousness and mesophyll feeding.</title>
        <authorList>
            <person name="Liu Y."/>
            <person name="Liu H."/>
            <person name="Wang H."/>
            <person name="Huang T."/>
            <person name="Liu B."/>
            <person name="Yang B."/>
            <person name="Yin L."/>
            <person name="Li B."/>
            <person name="Zhang Y."/>
            <person name="Zhang S."/>
            <person name="Jiang F."/>
            <person name="Zhang X."/>
            <person name="Ren Y."/>
            <person name="Wang B."/>
            <person name="Wang S."/>
            <person name="Lu Y."/>
            <person name="Wu K."/>
            <person name="Fan W."/>
            <person name="Wang G."/>
        </authorList>
    </citation>
    <scope>NUCLEOTIDE SEQUENCE</scope>
    <source>
        <strain evidence="10">12Hb</strain>
    </source>
</reference>
<sequence>MRDFEQDQRLKCLTIEFLEDIIYSPNLLPAEHKAASQLLKLITKEESESSRVDLDKLLALPQTPCKESIETLSALEIAEQMTYVDHQIFVSIRSEEFLGQAWMKTDKATRAPHIILMTKRFNEVSQLVVSEIIRRSNMTARIHAIEKWAAVADISRCLHNFNGVLQVCAAFTNSSVFRLKKTWEKVSKTTKQTIEKLQTIVSSDGRFRNLRDALHRCDPPCIPYLGMYLTDLSFIEEGTPNFTEDGLLNFSKMRMIAHVIREIRHFQQTPYKIELIGKATDYLLDPSLLLDDDELYQMSLEIEPRTSRLSASTIQTLPSSLSLNDCFDKRTTMNLTPMLKRPICPSGAITGPVKERTLKKDYITLNRFINNVEMNKTSTSYQFPQLMMAIQTAVKCVAITLKKCGLAQMRSLGTSEQHFPSLDGRRLEQYLNEVFVNLVASTNTVSLIICKDSEDAIRVETTRSGKYIFAFSAADSQTRGSLEYSSSVGSTFAVYRKTDSTSAVGVDDKDALQAGKTMLCGGYVLYGYCTVMVLAFDGGSVNGFTLDHAVGEFMLTDPNIKIPTSAKLYSVNEGHTHSFDPSLVNFIEKIKVIKVGEIWSARYSGNLVGDCHRILKLGGIYMYPASKEYPNGKHRLLYECCPIAFVFKQAGGLAVNGKQYILDMIPQKFHEKTPFFCGSRDNIMQLMQAVGMTKQPSNETEAE</sequence>
<dbReference type="InterPro" id="IPR001895">
    <property type="entry name" value="RASGEF_cat_dom"/>
</dbReference>
<dbReference type="SMART" id="SM00147">
    <property type="entry name" value="RasGEF"/>
    <property type="match status" value="1"/>
</dbReference>
<keyword evidence="4 7" id="KW-0344">Guanine-nucleotide releasing factor</keyword>
<dbReference type="PANTHER" id="PTHR23113">
    <property type="entry name" value="GUANINE NUCLEOTIDE EXCHANGE FACTOR"/>
    <property type="match status" value="1"/>
</dbReference>
<dbReference type="CDD" id="cd00155">
    <property type="entry name" value="RasGEF"/>
    <property type="match status" value="1"/>
</dbReference>
<dbReference type="EC" id="3.1.3.11" evidence="3"/>